<organism evidence="2 3">
    <name type="scientific">Methanoregula boonei (strain DSM 21154 / JCM 14090 / 6A8)</name>
    <dbReference type="NCBI Taxonomy" id="456442"/>
    <lineage>
        <taxon>Archaea</taxon>
        <taxon>Methanobacteriati</taxon>
        <taxon>Methanobacteriota</taxon>
        <taxon>Stenosarchaea group</taxon>
        <taxon>Methanomicrobia</taxon>
        <taxon>Methanomicrobiales</taxon>
        <taxon>Methanoregulaceae</taxon>
        <taxon>Methanoregula</taxon>
    </lineage>
</organism>
<dbReference type="HOGENOM" id="CLU_495782_0_0_2"/>
<evidence type="ECO:0000256" key="1">
    <source>
        <dbReference type="SAM" id="Phobius"/>
    </source>
</evidence>
<evidence type="ECO:0000313" key="2">
    <source>
        <dbReference type="EMBL" id="ABS56279.1"/>
    </source>
</evidence>
<feature type="transmembrane region" description="Helical" evidence="1">
    <location>
        <begin position="118"/>
        <end position="138"/>
    </location>
</feature>
<reference evidence="3" key="1">
    <citation type="journal article" date="2015" name="Microbiology">
        <title>Genome of Methanoregula boonei 6A8 reveals adaptations to oligotrophic peatland environments.</title>
        <authorList>
            <person name="Braeuer S."/>
            <person name="Cadillo-Quiroz H."/>
            <person name="Kyrpides N."/>
            <person name="Woyke T."/>
            <person name="Goodwin L."/>
            <person name="Detter C."/>
            <person name="Podell S."/>
            <person name="Yavitt J.B."/>
            <person name="Zinder S.H."/>
        </authorList>
    </citation>
    <scope>NUCLEOTIDE SEQUENCE [LARGE SCALE GENOMIC DNA]</scope>
    <source>
        <strain evidence="3">DSM 21154 / JCM 14090 / 6A8</strain>
    </source>
</reference>
<feature type="transmembrane region" description="Helical" evidence="1">
    <location>
        <begin position="328"/>
        <end position="347"/>
    </location>
</feature>
<feature type="transmembrane region" description="Helical" evidence="1">
    <location>
        <begin position="150"/>
        <end position="169"/>
    </location>
</feature>
<dbReference type="AlphaFoldDB" id="A7I968"/>
<keyword evidence="1" id="KW-0472">Membrane</keyword>
<keyword evidence="3" id="KW-1185">Reference proteome</keyword>
<sequence length="549" mass="63211">MNFDKFLFPIENNPLFSRVYGYLDYIVLICLNILTHYLFIGSFKFVSDDWVQVVYSDFNQYSFLHLLFESQRPGQYILIKIAVDAFGSVALWYHVLNFVLSTILLLVVYITAKSLFKLFFQNPAPCALLFAACFCLLFNKDQLYPWADLFYDNIAYILYFGSFYCYMQSREKRSYFFLAWIFYAGAVFIYQIGAFLPIVYIFYDILQKRTFKQAIWFVLPPFAYMLIRITDWFGFGWVYMNFNYNYLSAHFLTNFITNLVHDVITSIGVTVVNVVYGVLGLMNLTVPAVCLLIVLDVIISWLICHYIANLLKKDPGYVSAGYKEQVTRFIIFCIIGAFFSYILISANGFVESRYLIFVDFFLLLAFVLLLISLIQKNMAIFAVIFMLCLLVNQGLYVNWVISGNIQDSVNKDLAAHSGEIMGKPYFYVNASDFSRVRPDIIFTVGPGFSLHRNQFSYQIYDPYLNSQGLSQSALVFMLTYGAHINLTSTKLIYGTTGNVFVSSENGTLTCQDSKTGIYYTVNPSDYYEGNSSNLLSDYTAETGSDWLLR</sequence>
<name>A7I968_METB6</name>
<feature type="transmembrane region" description="Helical" evidence="1">
    <location>
        <begin position="175"/>
        <end position="203"/>
    </location>
</feature>
<dbReference type="KEGG" id="mbn:Mboo_1763"/>
<feature type="transmembrane region" description="Helical" evidence="1">
    <location>
        <begin position="354"/>
        <end position="374"/>
    </location>
</feature>
<gene>
    <name evidence="2" type="ordered locus">Mboo_1763</name>
</gene>
<proteinExistence type="predicted"/>
<feature type="transmembrane region" description="Helical" evidence="1">
    <location>
        <begin position="20"/>
        <end position="40"/>
    </location>
</feature>
<keyword evidence="1" id="KW-0812">Transmembrane</keyword>
<feature type="transmembrane region" description="Helical" evidence="1">
    <location>
        <begin position="259"/>
        <end position="279"/>
    </location>
</feature>
<dbReference type="Proteomes" id="UP000002408">
    <property type="component" value="Chromosome"/>
</dbReference>
<evidence type="ECO:0000313" key="3">
    <source>
        <dbReference type="Proteomes" id="UP000002408"/>
    </source>
</evidence>
<dbReference type="EMBL" id="CP000780">
    <property type="protein sequence ID" value="ABS56279.1"/>
    <property type="molecule type" value="Genomic_DNA"/>
</dbReference>
<feature type="transmembrane region" description="Helical" evidence="1">
    <location>
        <begin position="380"/>
        <end position="401"/>
    </location>
</feature>
<accession>A7I968</accession>
<feature type="transmembrane region" description="Helical" evidence="1">
    <location>
        <begin position="90"/>
        <end position="112"/>
    </location>
</feature>
<keyword evidence="1" id="KW-1133">Transmembrane helix</keyword>
<dbReference type="STRING" id="456442.Mboo_1763"/>
<feature type="transmembrane region" description="Helical" evidence="1">
    <location>
        <begin position="286"/>
        <end position="308"/>
    </location>
</feature>
<feature type="transmembrane region" description="Helical" evidence="1">
    <location>
        <begin position="215"/>
        <end position="239"/>
    </location>
</feature>
<protein>
    <recommendedName>
        <fullName evidence="4">Glycosyltransferase RgtA/B/C/D-like domain-containing protein</fullName>
    </recommendedName>
</protein>
<evidence type="ECO:0008006" key="4">
    <source>
        <dbReference type="Google" id="ProtNLM"/>
    </source>
</evidence>